<gene>
    <name evidence="1" type="ORF">DPMN_010366</name>
</gene>
<organism evidence="1 2">
    <name type="scientific">Dreissena polymorpha</name>
    <name type="common">Zebra mussel</name>
    <name type="synonym">Mytilus polymorpha</name>
    <dbReference type="NCBI Taxonomy" id="45954"/>
    <lineage>
        <taxon>Eukaryota</taxon>
        <taxon>Metazoa</taxon>
        <taxon>Spiralia</taxon>
        <taxon>Lophotrochozoa</taxon>
        <taxon>Mollusca</taxon>
        <taxon>Bivalvia</taxon>
        <taxon>Autobranchia</taxon>
        <taxon>Heteroconchia</taxon>
        <taxon>Euheterodonta</taxon>
        <taxon>Imparidentia</taxon>
        <taxon>Neoheterodontei</taxon>
        <taxon>Myida</taxon>
        <taxon>Dreissenoidea</taxon>
        <taxon>Dreissenidae</taxon>
        <taxon>Dreissena</taxon>
    </lineage>
</organism>
<proteinExistence type="predicted"/>
<protein>
    <submittedName>
        <fullName evidence="1">Uncharacterized protein</fullName>
    </submittedName>
</protein>
<dbReference type="AlphaFoldDB" id="A0A9D4N268"/>
<evidence type="ECO:0000313" key="2">
    <source>
        <dbReference type="Proteomes" id="UP000828390"/>
    </source>
</evidence>
<dbReference type="EMBL" id="JAIWYP010000001">
    <property type="protein sequence ID" value="KAH3886361.1"/>
    <property type="molecule type" value="Genomic_DNA"/>
</dbReference>
<reference evidence="1" key="1">
    <citation type="journal article" date="2019" name="bioRxiv">
        <title>The Genome of the Zebra Mussel, Dreissena polymorpha: A Resource for Invasive Species Research.</title>
        <authorList>
            <person name="McCartney M.A."/>
            <person name="Auch B."/>
            <person name="Kono T."/>
            <person name="Mallez S."/>
            <person name="Zhang Y."/>
            <person name="Obille A."/>
            <person name="Becker A."/>
            <person name="Abrahante J.E."/>
            <person name="Garbe J."/>
            <person name="Badalamenti J.P."/>
            <person name="Herman A."/>
            <person name="Mangelson H."/>
            <person name="Liachko I."/>
            <person name="Sullivan S."/>
            <person name="Sone E.D."/>
            <person name="Koren S."/>
            <person name="Silverstein K.A.T."/>
            <person name="Beckman K.B."/>
            <person name="Gohl D.M."/>
        </authorList>
    </citation>
    <scope>NUCLEOTIDE SEQUENCE</scope>
    <source>
        <strain evidence="1">Duluth1</strain>
        <tissue evidence="1">Whole animal</tissue>
    </source>
</reference>
<name>A0A9D4N268_DREPO</name>
<keyword evidence="2" id="KW-1185">Reference proteome</keyword>
<evidence type="ECO:0000313" key="1">
    <source>
        <dbReference type="EMBL" id="KAH3886361.1"/>
    </source>
</evidence>
<dbReference type="Proteomes" id="UP000828390">
    <property type="component" value="Unassembled WGS sequence"/>
</dbReference>
<comment type="caution">
    <text evidence="1">The sequence shown here is derived from an EMBL/GenBank/DDBJ whole genome shotgun (WGS) entry which is preliminary data.</text>
</comment>
<sequence>MFKQQQESQWKYSGRDVGKYRTKAVECLNIKNKVPKGKGMDFNTCEKQRVLLKL</sequence>
<reference evidence="1" key="2">
    <citation type="submission" date="2020-11" db="EMBL/GenBank/DDBJ databases">
        <authorList>
            <person name="McCartney M.A."/>
            <person name="Auch B."/>
            <person name="Kono T."/>
            <person name="Mallez S."/>
            <person name="Becker A."/>
            <person name="Gohl D.M."/>
            <person name="Silverstein K.A.T."/>
            <person name="Koren S."/>
            <person name="Bechman K.B."/>
            <person name="Herman A."/>
            <person name="Abrahante J.E."/>
            <person name="Garbe J."/>
        </authorList>
    </citation>
    <scope>NUCLEOTIDE SEQUENCE</scope>
    <source>
        <strain evidence="1">Duluth1</strain>
        <tissue evidence="1">Whole animal</tissue>
    </source>
</reference>
<accession>A0A9D4N268</accession>